<evidence type="ECO:0008006" key="3">
    <source>
        <dbReference type="Google" id="ProtNLM"/>
    </source>
</evidence>
<dbReference type="Proteomes" id="UP001208017">
    <property type="component" value="Unassembled WGS sequence"/>
</dbReference>
<organism evidence="1 2">
    <name type="scientific">Tumebacillus lacus</name>
    <dbReference type="NCBI Taxonomy" id="2995335"/>
    <lineage>
        <taxon>Bacteria</taxon>
        <taxon>Bacillati</taxon>
        <taxon>Bacillota</taxon>
        <taxon>Bacilli</taxon>
        <taxon>Bacillales</taxon>
        <taxon>Alicyclobacillaceae</taxon>
        <taxon>Tumebacillus</taxon>
    </lineage>
</organism>
<gene>
    <name evidence="1" type="ORF">OS242_07635</name>
</gene>
<dbReference type="RefSeq" id="WP_267151082.1">
    <property type="nucleotide sequence ID" value="NZ_JAPMLT010000003.1"/>
</dbReference>
<accession>A0ABT3X1I7</accession>
<reference evidence="1 2" key="1">
    <citation type="submission" date="2022-11" db="EMBL/GenBank/DDBJ databases">
        <title>Study of microbial diversity in lake waters.</title>
        <authorList>
            <person name="Zhang J."/>
        </authorList>
    </citation>
    <scope>NUCLEOTIDE SEQUENCE [LARGE SCALE GENOMIC DNA]</scope>
    <source>
        <strain evidence="1 2">DT12</strain>
    </source>
</reference>
<name>A0ABT3X1I7_9BACL</name>
<comment type="caution">
    <text evidence="1">The sequence shown here is derived from an EMBL/GenBank/DDBJ whole genome shotgun (WGS) entry which is preliminary data.</text>
</comment>
<keyword evidence="2" id="KW-1185">Reference proteome</keyword>
<dbReference type="EMBL" id="JAPMLT010000003">
    <property type="protein sequence ID" value="MCX7569832.1"/>
    <property type="molecule type" value="Genomic_DNA"/>
</dbReference>
<proteinExistence type="predicted"/>
<protein>
    <recommendedName>
        <fullName evidence="3">Bacterial EndoU nuclease domain-containing protein</fullName>
    </recommendedName>
</protein>
<sequence>MSHLTITGFATRSHHTPLPNKSKFKAGFYIKQGIDQTLKSPDMYMRENTNGRDGFVFYKDFSNDIGKSNGKDVNRLRVATDASGNVLTAFPEKSK</sequence>
<evidence type="ECO:0000313" key="1">
    <source>
        <dbReference type="EMBL" id="MCX7569832.1"/>
    </source>
</evidence>
<evidence type="ECO:0000313" key="2">
    <source>
        <dbReference type="Proteomes" id="UP001208017"/>
    </source>
</evidence>